<evidence type="ECO:0000256" key="2">
    <source>
        <dbReference type="ARBA" id="ARBA00022723"/>
    </source>
</evidence>
<dbReference type="GO" id="GO:0046872">
    <property type="term" value="F:metal ion binding"/>
    <property type="evidence" value="ECO:0007669"/>
    <property type="project" value="UniProtKB-KW"/>
</dbReference>
<dbReference type="EMBL" id="CP032100">
    <property type="protein sequence ID" value="AXX90568.1"/>
    <property type="molecule type" value="Genomic_DNA"/>
</dbReference>
<reference evidence="6 7" key="1">
    <citation type="submission" date="2018-08" db="EMBL/GenBank/DDBJ databases">
        <title>Complete genome of the Arcobacter suis type strain LMG 26152.</title>
        <authorList>
            <person name="Miller W.G."/>
            <person name="Yee E."/>
            <person name="Bono J.L."/>
        </authorList>
    </citation>
    <scope>NUCLEOTIDE SEQUENCE [LARGE SCALE GENOMIC DNA]</scope>
    <source>
        <strain evidence="6 7">CECT 7833</strain>
    </source>
</reference>
<dbReference type="AlphaFoldDB" id="A0AAD0WRG1"/>
<keyword evidence="3 4" id="KW-0408">Iron</keyword>
<keyword evidence="1 4" id="KW-0349">Heme</keyword>
<gene>
    <name evidence="6" type="ORF">ASUIS_2137</name>
</gene>
<dbReference type="InterPro" id="IPR036909">
    <property type="entry name" value="Cyt_c-like_dom_sf"/>
</dbReference>
<feature type="domain" description="Cytochrome c" evidence="5">
    <location>
        <begin position="136"/>
        <end position="217"/>
    </location>
</feature>
<evidence type="ECO:0000313" key="6">
    <source>
        <dbReference type="EMBL" id="AXX90568.1"/>
    </source>
</evidence>
<keyword evidence="7" id="KW-1185">Reference proteome</keyword>
<dbReference type="Pfam" id="PF00034">
    <property type="entry name" value="Cytochrom_C"/>
    <property type="match status" value="1"/>
</dbReference>
<name>A0AAD0WRG1_9BACT</name>
<dbReference type="SUPFAM" id="SSF46626">
    <property type="entry name" value="Cytochrome c"/>
    <property type="match status" value="1"/>
</dbReference>
<dbReference type="Gene3D" id="1.10.760.10">
    <property type="entry name" value="Cytochrome c-like domain"/>
    <property type="match status" value="1"/>
</dbReference>
<dbReference type="Proteomes" id="UP000263040">
    <property type="component" value="Chromosome"/>
</dbReference>
<dbReference type="InterPro" id="IPR009056">
    <property type="entry name" value="Cyt_c-like_dom"/>
</dbReference>
<dbReference type="KEGG" id="asui:ASUIS_2137"/>
<protein>
    <submittedName>
        <fullName evidence="6">Cytochrome c</fullName>
    </submittedName>
</protein>
<proteinExistence type="predicted"/>
<evidence type="ECO:0000256" key="3">
    <source>
        <dbReference type="ARBA" id="ARBA00023004"/>
    </source>
</evidence>
<organism evidence="6 7">
    <name type="scientific">Arcobacter suis CECT 7833</name>
    <dbReference type="NCBI Taxonomy" id="663365"/>
    <lineage>
        <taxon>Bacteria</taxon>
        <taxon>Pseudomonadati</taxon>
        <taxon>Campylobacterota</taxon>
        <taxon>Epsilonproteobacteria</taxon>
        <taxon>Campylobacterales</taxon>
        <taxon>Arcobacteraceae</taxon>
        <taxon>Arcobacter</taxon>
    </lineage>
</organism>
<sequence length="217" mass="24024">MNLKVYNTIFIQLFRYNSKIVFYKTKKLLFYLTKEHKNMRKLLLGSAVAVALLTGCGDEKKESTQATETTQEIKKDEIASNVEKGSVEVKENSKVEEAKIEESKETVSTIVEANKENKVISPEKVEGEIKEQLAEESVIDATALYATCGSCHGQKAEKSALGKSQVIAGWDKQRIIDSLNGYKDGSYGGVMKNIMTGQVNTKTEAEIEALADLISKM</sequence>
<accession>A0AAD0WRG1</accession>
<evidence type="ECO:0000256" key="1">
    <source>
        <dbReference type="ARBA" id="ARBA00022617"/>
    </source>
</evidence>
<keyword evidence="2 4" id="KW-0479">Metal-binding</keyword>
<evidence type="ECO:0000256" key="4">
    <source>
        <dbReference type="PROSITE-ProRule" id="PRU00433"/>
    </source>
</evidence>
<dbReference type="GO" id="GO:0009055">
    <property type="term" value="F:electron transfer activity"/>
    <property type="evidence" value="ECO:0007669"/>
    <property type="project" value="InterPro"/>
</dbReference>
<evidence type="ECO:0000313" key="7">
    <source>
        <dbReference type="Proteomes" id="UP000263040"/>
    </source>
</evidence>
<dbReference type="GO" id="GO:0020037">
    <property type="term" value="F:heme binding"/>
    <property type="evidence" value="ECO:0007669"/>
    <property type="project" value="InterPro"/>
</dbReference>
<evidence type="ECO:0000259" key="5">
    <source>
        <dbReference type="PROSITE" id="PS51007"/>
    </source>
</evidence>
<dbReference type="PROSITE" id="PS51007">
    <property type="entry name" value="CYTC"/>
    <property type="match status" value="1"/>
</dbReference>